<dbReference type="InterPro" id="IPR001650">
    <property type="entry name" value="Helicase_C-like"/>
</dbReference>
<dbReference type="InterPro" id="IPR038718">
    <property type="entry name" value="SNF2-like_sf"/>
</dbReference>
<dbReference type="SUPFAM" id="SSF56024">
    <property type="entry name" value="Phospholipase D/nuclease"/>
    <property type="match status" value="1"/>
</dbReference>
<dbReference type="Gene3D" id="3.30.870.10">
    <property type="entry name" value="Endonuclease Chain A"/>
    <property type="match status" value="1"/>
</dbReference>
<dbReference type="PANTHER" id="PTHR45766">
    <property type="entry name" value="DNA ANNEALING HELICASE AND ENDONUCLEASE ZRANB3 FAMILY MEMBER"/>
    <property type="match status" value="1"/>
</dbReference>
<dbReference type="PROSITE" id="PS51194">
    <property type="entry name" value="HELICASE_CTER"/>
    <property type="match status" value="1"/>
</dbReference>
<dbReference type="Pfam" id="PF13091">
    <property type="entry name" value="PLDc_2"/>
    <property type="match status" value="1"/>
</dbReference>
<dbReference type="InterPro" id="IPR049952">
    <property type="entry name" value="PhospholipD-like_anti-phage"/>
</dbReference>
<proteinExistence type="predicted"/>
<keyword evidence="1" id="KW-0378">Hydrolase</keyword>
<gene>
    <name evidence="4" type="ORF">KCG48_11465</name>
</gene>
<organism evidence="4 5">
    <name type="scientific">Proteiniclasticum sediminis</name>
    <dbReference type="NCBI Taxonomy" id="2804028"/>
    <lineage>
        <taxon>Bacteria</taxon>
        <taxon>Bacillati</taxon>
        <taxon>Bacillota</taxon>
        <taxon>Clostridia</taxon>
        <taxon>Eubacteriales</taxon>
        <taxon>Clostridiaceae</taxon>
        <taxon>Proteiniclasticum</taxon>
    </lineage>
</organism>
<dbReference type="PROSITE" id="PS51192">
    <property type="entry name" value="HELICASE_ATP_BIND_1"/>
    <property type="match status" value="1"/>
</dbReference>
<evidence type="ECO:0000259" key="2">
    <source>
        <dbReference type="PROSITE" id="PS51192"/>
    </source>
</evidence>
<dbReference type="AlphaFoldDB" id="A0A941CST5"/>
<dbReference type="SUPFAM" id="SSF52540">
    <property type="entry name" value="P-loop containing nucleoside triphosphate hydrolases"/>
    <property type="match status" value="2"/>
</dbReference>
<dbReference type="CDD" id="cd09179">
    <property type="entry name" value="PLDc_N_DEXD_a"/>
    <property type="match status" value="1"/>
</dbReference>
<accession>A0A941CST5</accession>
<dbReference type="Gene3D" id="3.40.50.300">
    <property type="entry name" value="P-loop containing nucleotide triphosphate hydrolases"/>
    <property type="match status" value="1"/>
</dbReference>
<dbReference type="Pfam" id="PF00271">
    <property type="entry name" value="Helicase_C"/>
    <property type="match status" value="1"/>
</dbReference>
<evidence type="ECO:0000256" key="1">
    <source>
        <dbReference type="ARBA" id="ARBA00022801"/>
    </source>
</evidence>
<dbReference type="SMART" id="SM00487">
    <property type="entry name" value="DEXDc"/>
    <property type="match status" value="1"/>
</dbReference>
<dbReference type="InterPro" id="IPR025202">
    <property type="entry name" value="PLD-like_dom"/>
</dbReference>
<sequence length="917" mass="104883">MNRYSSRRHKLDQQFLNEKLKNAVSYDRIAGYFCSSILEVAGESIENVEGKVRVICNSGLLPEDIAVANYAQKMKQEWCEFSPEEKYTSPESSIRLSSLYRLLSNGKLEIRVIPDQVFGLMHGKAGVITYKDGSKTSFLGSINETKSAYTLNYEMLWEDDSEESVKWVQDEFDYFWNSQYAVNLADFIVNDLNRISKRIVIGLKDWRENSDEVVPSAAVEEPVYRKEFGLWEHQKYFVELAFREHKKDGGARYLLADQVGLGKTLQLAMSAKLMALYGDKPVLIIVPKTLVWQWQDEMKTLLDMPSAVWTGSGWQDENGYFYQADSVRSILKCPRRVGIISQGLVSRRTEAAELLAQKEFECVILDEAHRARRRNPTKDPNKHKADPNYLLQFLNAITFKTKSLLLATATPVQIHPIEAFDLINALSLPTFKVMGDMYSEWHKKPQLMLDMVCGKEPYPESEITMWDIIRNPLPTKTPSAQDRVNRIRDRLDISDKTYVLPADYYASLSGSKKDSIRTLYTTDEFIANYNPFIRHIVRRTRDFLENTINPASGETYLKRILVELYGEGDDGAIPLEGYLRQAYSKAQEFCTLLSSRVKAGGFMSTLILKRIGSTIIAGDNTAKKMLAWTEAGKEILQDEFDVIFEEDDDFEESVSEVKNLTDAETECLRELVKMLSLNHDNDPKYIKVLDILRNGIDESDKPWKDSGCIIFSQYYDSAYFVAEKLSKDLSDDVIGLYAGGDKSGYFLNGTFRKDSKDSIKAKVKNHEVKILVGTDAASEGLNLQTLSTLINLDLPWNPTRLEQRKGRIQRIGQVAPKVKIFNMRYKDSVEDKVHTVLSARLKNIKDMFGQIPDTLEDVWIDVALNNIEEAKERIDKVPDQNPFTIKYETKIPATEDWEASTFVLDHDEKLKQLLIGW</sequence>
<dbReference type="InterPro" id="IPR049730">
    <property type="entry name" value="SNF2/RAD54-like_C"/>
</dbReference>
<evidence type="ECO:0000259" key="3">
    <source>
        <dbReference type="PROSITE" id="PS51194"/>
    </source>
</evidence>
<name>A0A941CST5_9CLOT</name>
<keyword evidence="5" id="KW-1185">Reference proteome</keyword>
<keyword evidence="4" id="KW-0547">Nucleotide-binding</keyword>
<dbReference type="GO" id="GO:0004386">
    <property type="term" value="F:helicase activity"/>
    <property type="evidence" value="ECO:0007669"/>
    <property type="project" value="UniProtKB-KW"/>
</dbReference>
<dbReference type="PANTHER" id="PTHR45766:SF6">
    <property type="entry name" value="SWI_SNF-RELATED MATRIX-ASSOCIATED ACTIN-DEPENDENT REGULATOR OF CHROMATIN SUBFAMILY A-LIKE PROTEIN 1"/>
    <property type="match status" value="1"/>
</dbReference>
<dbReference type="CDD" id="cd18793">
    <property type="entry name" value="SF2_C_SNF"/>
    <property type="match status" value="1"/>
</dbReference>
<dbReference type="NCBIfam" id="NF042964">
    <property type="entry name" value="phospholipD_antiphage"/>
    <property type="match status" value="1"/>
</dbReference>
<dbReference type="InterPro" id="IPR014001">
    <property type="entry name" value="Helicase_ATP-bd"/>
</dbReference>
<dbReference type="EMBL" id="JAGSCS010000017">
    <property type="protein sequence ID" value="MBR0576934.1"/>
    <property type="molecule type" value="Genomic_DNA"/>
</dbReference>
<dbReference type="Pfam" id="PF00176">
    <property type="entry name" value="SNF2-rel_dom"/>
    <property type="match status" value="1"/>
</dbReference>
<dbReference type="RefSeq" id="WP_211802353.1">
    <property type="nucleotide sequence ID" value="NZ_JAGSCS010000017.1"/>
</dbReference>
<feature type="domain" description="Helicase ATP-binding" evidence="2">
    <location>
        <begin position="244"/>
        <end position="429"/>
    </location>
</feature>
<dbReference type="GO" id="GO:0005524">
    <property type="term" value="F:ATP binding"/>
    <property type="evidence" value="ECO:0007669"/>
    <property type="project" value="InterPro"/>
</dbReference>
<dbReference type="InterPro" id="IPR000330">
    <property type="entry name" value="SNF2_N"/>
</dbReference>
<protein>
    <submittedName>
        <fullName evidence="4">DEAD/DEAH box helicase family protein</fullName>
    </submittedName>
</protein>
<dbReference type="InterPro" id="IPR027417">
    <property type="entry name" value="P-loop_NTPase"/>
</dbReference>
<dbReference type="Proteomes" id="UP000675379">
    <property type="component" value="Unassembled WGS sequence"/>
</dbReference>
<dbReference type="Gene3D" id="3.40.50.10810">
    <property type="entry name" value="Tandem AAA-ATPase domain"/>
    <property type="match status" value="1"/>
</dbReference>
<comment type="caution">
    <text evidence="4">The sequence shown here is derived from an EMBL/GenBank/DDBJ whole genome shotgun (WGS) entry which is preliminary data.</text>
</comment>
<evidence type="ECO:0000313" key="4">
    <source>
        <dbReference type="EMBL" id="MBR0576934.1"/>
    </source>
</evidence>
<evidence type="ECO:0000313" key="5">
    <source>
        <dbReference type="Proteomes" id="UP000675379"/>
    </source>
</evidence>
<feature type="domain" description="Helicase C-terminal" evidence="3">
    <location>
        <begin position="695"/>
        <end position="859"/>
    </location>
</feature>
<keyword evidence="4" id="KW-0067">ATP-binding</keyword>
<dbReference type="SMART" id="SM00490">
    <property type="entry name" value="HELICc"/>
    <property type="match status" value="1"/>
</dbReference>
<reference evidence="4" key="1">
    <citation type="submission" date="2021-04" db="EMBL/GenBank/DDBJ databases">
        <title>Proteiniclasticum sedimins sp. nov., an obligate anaerobic bacterium isolated from anaerobic sludge.</title>
        <authorList>
            <person name="Liu J."/>
        </authorList>
    </citation>
    <scope>NUCLEOTIDE SEQUENCE</scope>
    <source>
        <strain evidence="4">BAD-10</strain>
    </source>
</reference>
<dbReference type="GO" id="GO:0016787">
    <property type="term" value="F:hydrolase activity"/>
    <property type="evidence" value="ECO:0007669"/>
    <property type="project" value="UniProtKB-KW"/>
</dbReference>
<keyword evidence="4" id="KW-0347">Helicase</keyword>